<dbReference type="AlphaFoldDB" id="A0A2U1L8C1"/>
<evidence type="ECO:0000256" key="1">
    <source>
        <dbReference type="SAM" id="MobiDB-lite"/>
    </source>
</evidence>
<sequence length="110" mass="11806">MDNIGEVIHVQVVEGSASSVCDAEQVESIELGSVSSVDMVVDSIEQNQNVEGGSEVMSVDDVERVRIVEEGILAMNEVGDAERVRFIVEGDLGSGETDDENETHVNGDLR</sequence>
<accession>A0A2U1L8C1</accession>
<name>A0A2U1L8C1_ARTAN</name>
<dbReference type="Proteomes" id="UP000245207">
    <property type="component" value="Unassembled WGS sequence"/>
</dbReference>
<organism evidence="2 3">
    <name type="scientific">Artemisia annua</name>
    <name type="common">Sweet wormwood</name>
    <dbReference type="NCBI Taxonomy" id="35608"/>
    <lineage>
        <taxon>Eukaryota</taxon>
        <taxon>Viridiplantae</taxon>
        <taxon>Streptophyta</taxon>
        <taxon>Embryophyta</taxon>
        <taxon>Tracheophyta</taxon>
        <taxon>Spermatophyta</taxon>
        <taxon>Magnoliopsida</taxon>
        <taxon>eudicotyledons</taxon>
        <taxon>Gunneridae</taxon>
        <taxon>Pentapetalae</taxon>
        <taxon>asterids</taxon>
        <taxon>campanulids</taxon>
        <taxon>Asterales</taxon>
        <taxon>Asteraceae</taxon>
        <taxon>Asteroideae</taxon>
        <taxon>Anthemideae</taxon>
        <taxon>Artemisiinae</taxon>
        <taxon>Artemisia</taxon>
    </lineage>
</organism>
<feature type="region of interest" description="Disordered" evidence="1">
    <location>
        <begin position="91"/>
        <end position="110"/>
    </location>
</feature>
<comment type="caution">
    <text evidence="2">The sequence shown here is derived from an EMBL/GenBank/DDBJ whole genome shotgun (WGS) entry which is preliminary data.</text>
</comment>
<evidence type="ECO:0000313" key="3">
    <source>
        <dbReference type="Proteomes" id="UP000245207"/>
    </source>
</evidence>
<gene>
    <name evidence="2" type="ORF">CTI12_AA462810</name>
</gene>
<keyword evidence="3" id="KW-1185">Reference proteome</keyword>
<proteinExistence type="predicted"/>
<evidence type="ECO:0000313" key="2">
    <source>
        <dbReference type="EMBL" id="PWA45236.1"/>
    </source>
</evidence>
<protein>
    <submittedName>
        <fullName evidence="2">Uncharacterized protein</fullName>
    </submittedName>
</protein>
<reference evidence="2 3" key="1">
    <citation type="journal article" date="2018" name="Mol. Plant">
        <title>The genome of Artemisia annua provides insight into the evolution of Asteraceae family and artemisinin biosynthesis.</title>
        <authorList>
            <person name="Shen Q."/>
            <person name="Zhang L."/>
            <person name="Liao Z."/>
            <person name="Wang S."/>
            <person name="Yan T."/>
            <person name="Shi P."/>
            <person name="Liu M."/>
            <person name="Fu X."/>
            <person name="Pan Q."/>
            <person name="Wang Y."/>
            <person name="Lv Z."/>
            <person name="Lu X."/>
            <person name="Zhang F."/>
            <person name="Jiang W."/>
            <person name="Ma Y."/>
            <person name="Chen M."/>
            <person name="Hao X."/>
            <person name="Li L."/>
            <person name="Tang Y."/>
            <person name="Lv G."/>
            <person name="Zhou Y."/>
            <person name="Sun X."/>
            <person name="Brodelius P.E."/>
            <person name="Rose J.K.C."/>
            <person name="Tang K."/>
        </authorList>
    </citation>
    <scope>NUCLEOTIDE SEQUENCE [LARGE SCALE GENOMIC DNA]</scope>
    <source>
        <strain evidence="3">cv. Huhao1</strain>
        <tissue evidence="2">Leaf</tissue>
    </source>
</reference>
<dbReference type="EMBL" id="PKPP01010871">
    <property type="protein sequence ID" value="PWA45236.1"/>
    <property type="molecule type" value="Genomic_DNA"/>
</dbReference>